<dbReference type="EMBL" id="BSSV01000002">
    <property type="protein sequence ID" value="GLX84823.1"/>
    <property type="molecule type" value="Genomic_DNA"/>
</dbReference>
<feature type="chain" id="PRO_5045041252" description="DUF2884 family protein" evidence="1">
    <location>
        <begin position="22"/>
        <end position="263"/>
    </location>
</feature>
<gene>
    <name evidence="2" type="ORF">tloyanaT_10750</name>
</gene>
<protein>
    <recommendedName>
        <fullName evidence="4">DUF2884 family protein</fullName>
    </recommendedName>
</protein>
<name>A0ABQ6H9L8_9GAMM</name>
<feature type="signal peptide" evidence="1">
    <location>
        <begin position="1"/>
        <end position="21"/>
    </location>
</feature>
<evidence type="ECO:0000256" key="1">
    <source>
        <dbReference type="SAM" id="SignalP"/>
    </source>
</evidence>
<dbReference type="Proteomes" id="UP001157134">
    <property type="component" value="Unassembled WGS sequence"/>
</dbReference>
<sequence length="263" mass="28974">MKTLPAIFTLALASTSTFALAGNSCDVNLDANFALKNDQITFSNDDRELYRITKSNELVIEGKTLDLSASQQASVNAYASSIRDSVPQVRSIALEGVNLAIEGVNLAFNGLLGEGNDIGEELTFELNEVRDQLATKFDAESGIYIGDGHEMAEDIFGEDFEQRFEQVLESAIERSMGSLLIAVGREMLFSGGDMEAFEARMEDFGNDIESQMEARAESLEEAANELCYSMKEIDELEEELKDAVPELNNIDVLHVHASRHKDI</sequence>
<evidence type="ECO:0008006" key="4">
    <source>
        <dbReference type="Google" id="ProtNLM"/>
    </source>
</evidence>
<keyword evidence="1" id="KW-0732">Signal</keyword>
<accession>A0ABQ6H9L8</accession>
<evidence type="ECO:0000313" key="2">
    <source>
        <dbReference type="EMBL" id="GLX84823.1"/>
    </source>
</evidence>
<evidence type="ECO:0000313" key="3">
    <source>
        <dbReference type="Proteomes" id="UP001157134"/>
    </source>
</evidence>
<proteinExistence type="predicted"/>
<dbReference type="Pfam" id="PF11101">
    <property type="entry name" value="DUF2884"/>
    <property type="match status" value="1"/>
</dbReference>
<reference evidence="2 3" key="1">
    <citation type="submission" date="2023-03" db="EMBL/GenBank/DDBJ databases">
        <title>Thalassotalea loyana LMG 22536T draft genome sequence.</title>
        <authorList>
            <person name="Sawabe T."/>
        </authorList>
    </citation>
    <scope>NUCLEOTIDE SEQUENCE [LARGE SCALE GENOMIC DNA]</scope>
    <source>
        <strain evidence="2 3">LMG 22536</strain>
    </source>
</reference>
<keyword evidence="3" id="KW-1185">Reference proteome</keyword>
<dbReference type="InterPro" id="IPR021307">
    <property type="entry name" value="DUF2884"/>
</dbReference>
<comment type="caution">
    <text evidence="2">The sequence shown here is derived from an EMBL/GenBank/DDBJ whole genome shotgun (WGS) entry which is preliminary data.</text>
</comment>
<organism evidence="2 3">
    <name type="scientific">Thalassotalea loyana</name>
    <dbReference type="NCBI Taxonomy" id="280483"/>
    <lineage>
        <taxon>Bacteria</taxon>
        <taxon>Pseudomonadati</taxon>
        <taxon>Pseudomonadota</taxon>
        <taxon>Gammaproteobacteria</taxon>
        <taxon>Alteromonadales</taxon>
        <taxon>Colwelliaceae</taxon>
        <taxon>Thalassotalea</taxon>
    </lineage>
</organism>